<keyword evidence="1" id="KW-0472">Membrane</keyword>
<evidence type="ECO:0000256" key="1">
    <source>
        <dbReference type="SAM" id="Phobius"/>
    </source>
</evidence>
<evidence type="ECO:0000313" key="2">
    <source>
        <dbReference type="EMBL" id="RDE73056.1"/>
    </source>
</evidence>
<comment type="caution">
    <text evidence="2">The sequence shown here is derived from an EMBL/GenBank/DDBJ whole genome shotgun (WGS) entry which is preliminary data.</text>
</comment>
<feature type="transmembrane region" description="Helical" evidence="1">
    <location>
        <begin position="12"/>
        <end position="36"/>
    </location>
</feature>
<evidence type="ECO:0008006" key="4">
    <source>
        <dbReference type="Google" id="ProtNLM"/>
    </source>
</evidence>
<proteinExistence type="predicted"/>
<reference evidence="2 3" key="1">
    <citation type="submission" date="2018-05" db="EMBL/GenBank/DDBJ databases">
        <title>Draft Genome Sequences for a Diverse set of 7 Haemophilus Species.</title>
        <authorList>
            <person name="Nichols M."/>
            <person name="Topaz N."/>
            <person name="Wang X."/>
            <person name="Wang X."/>
            <person name="Boxrud D."/>
        </authorList>
    </citation>
    <scope>NUCLEOTIDE SEQUENCE [LARGE SCALE GENOMIC DNA]</scope>
    <source>
        <strain evidence="2 3">C2002001239</strain>
    </source>
</reference>
<name>A0A369YMC5_9PAST</name>
<keyword evidence="1" id="KW-1133">Transmembrane helix</keyword>
<dbReference type="AlphaFoldDB" id="A0A369YMC5"/>
<organism evidence="2 3">
    <name type="scientific">Haemophilus sputorum</name>
    <dbReference type="NCBI Taxonomy" id="1078480"/>
    <lineage>
        <taxon>Bacteria</taxon>
        <taxon>Pseudomonadati</taxon>
        <taxon>Pseudomonadota</taxon>
        <taxon>Gammaproteobacteria</taxon>
        <taxon>Pasteurellales</taxon>
        <taxon>Pasteurellaceae</taxon>
        <taxon>Haemophilus</taxon>
    </lineage>
</organism>
<keyword evidence="1" id="KW-0812">Transmembrane</keyword>
<evidence type="ECO:0000313" key="3">
    <source>
        <dbReference type="Proteomes" id="UP000253872"/>
    </source>
</evidence>
<feature type="transmembrane region" description="Helical" evidence="1">
    <location>
        <begin position="42"/>
        <end position="58"/>
    </location>
</feature>
<sequence length="75" mass="8748">MKPFISNLINWVFFIVIAGLSFILVSDTPVLSLFGYTLNKMQIQWIEFALFGAFSFKLRRSLLHYAKRVVNFIKS</sequence>
<protein>
    <recommendedName>
        <fullName evidence="4">DUF1145 domain-containing protein</fullName>
    </recommendedName>
</protein>
<dbReference type="Proteomes" id="UP000253872">
    <property type="component" value="Unassembled WGS sequence"/>
</dbReference>
<gene>
    <name evidence="2" type="ORF">DPV93_02935</name>
</gene>
<dbReference type="EMBL" id="QEPN01000002">
    <property type="protein sequence ID" value="RDE73056.1"/>
    <property type="molecule type" value="Genomic_DNA"/>
</dbReference>
<accession>A0A369YMC5</accession>